<evidence type="ECO:0000313" key="2">
    <source>
        <dbReference type="Proteomes" id="UP000434925"/>
    </source>
</evidence>
<dbReference type="EMBL" id="VZPO01000019">
    <property type="protein sequence ID" value="KAB0495562.1"/>
    <property type="molecule type" value="Genomic_DNA"/>
</dbReference>
<name>A0A7V7TIZ1_9PSED</name>
<comment type="caution">
    <text evidence="1">The sequence shown here is derived from an EMBL/GenBank/DDBJ whole genome shotgun (WGS) entry which is preliminary data.</text>
</comment>
<gene>
    <name evidence="1" type="ORF">F7R14_30475</name>
</gene>
<organism evidence="1 2">
    <name type="scientific">Pseudomonas lini</name>
    <dbReference type="NCBI Taxonomy" id="163011"/>
    <lineage>
        <taxon>Bacteria</taxon>
        <taxon>Pseudomonadati</taxon>
        <taxon>Pseudomonadota</taxon>
        <taxon>Gammaproteobacteria</taxon>
        <taxon>Pseudomonadales</taxon>
        <taxon>Pseudomonadaceae</taxon>
        <taxon>Pseudomonas</taxon>
    </lineage>
</organism>
<protein>
    <submittedName>
        <fullName evidence="1">Uncharacterized protein</fullName>
    </submittedName>
</protein>
<dbReference type="AlphaFoldDB" id="A0A7V7TIZ1"/>
<reference evidence="1 2" key="1">
    <citation type="submission" date="2019-09" db="EMBL/GenBank/DDBJ databases">
        <title>Draft genome sequences of 48 bacterial type strains from the CCUG.</title>
        <authorList>
            <person name="Tunovic T."/>
            <person name="Pineiro-Iglesias B."/>
            <person name="Unosson C."/>
            <person name="Inganas E."/>
            <person name="Ohlen M."/>
            <person name="Cardew S."/>
            <person name="Jensie-Markopoulos S."/>
            <person name="Salva-Serra F."/>
            <person name="Jaen-Luchoro D."/>
            <person name="Karlsson R."/>
            <person name="Svensson-Stadler L."/>
            <person name="Chun J."/>
            <person name="Moore E."/>
        </authorList>
    </citation>
    <scope>NUCLEOTIDE SEQUENCE [LARGE SCALE GENOMIC DNA]</scope>
    <source>
        <strain evidence="1 2">CCUG 51522</strain>
    </source>
</reference>
<dbReference type="Proteomes" id="UP000434925">
    <property type="component" value="Unassembled WGS sequence"/>
</dbReference>
<proteinExistence type="predicted"/>
<accession>A0A7V7TIZ1</accession>
<evidence type="ECO:0000313" key="1">
    <source>
        <dbReference type="EMBL" id="KAB0495562.1"/>
    </source>
</evidence>
<sequence>MIASRFDQGQLNRVIVQSRASPLPQGMCVRHKPCGSGLARDSGRSVTAGTKLYTNSFNTFPIASSANP</sequence>